<dbReference type="InterPro" id="IPR038555">
    <property type="entry name" value="Zincin_1_sf"/>
</dbReference>
<dbReference type="Pfam" id="PF06262">
    <property type="entry name" value="Zincin_1"/>
    <property type="match status" value="1"/>
</dbReference>
<name>A0A0D0I290_9MICO</name>
<organism evidence="1 2">
    <name type="scientific">Leucobacter komagatae</name>
    <dbReference type="NCBI Taxonomy" id="55969"/>
    <lineage>
        <taxon>Bacteria</taxon>
        <taxon>Bacillati</taxon>
        <taxon>Actinomycetota</taxon>
        <taxon>Actinomycetes</taxon>
        <taxon>Micrococcales</taxon>
        <taxon>Microbacteriaceae</taxon>
        <taxon>Leucobacter</taxon>
    </lineage>
</organism>
<sequence length="115" mass="12999">MLDVSRDEFEALVSDGLDTLPDEMLDQLDNVIFLVEDTPPDGADTLGLYEGFSLAEREVYGYGEEPDRITLFRLNLLAHCVDHDELVSEIRVTLVHEVAHFLGLSEERIHELGWG</sequence>
<dbReference type="AlphaFoldDB" id="A0A0D0I290"/>
<dbReference type="RefSeq" id="WP_042542608.1">
    <property type="nucleotide sequence ID" value="NZ_JXSQ01000001.1"/>
</dbReference>
<proteinExistence type="predicted"/>
<dbReference type="Gene3D" id="3.30.2010.20">
    <property type="match status" value="1"/>
</dbReference>
<evidence type="ECO:0000313" key="2">
    <source>
        <dbReference type="Proteomes" id="UP000032120"/>
    </source>
</evidence>
<evidence type="ECO:0000313" key="1">
    <source>
        <dbReference type="EMBL" id="KIP53851.1"/>
    </source>
</evidence>
<keyword evidence="2" id="KW-1185">Reference proteome</keyword>
<dbReference type="EMBL" id="JXSQ01000001">
    <property type="protein sequence ID" value="KIP53851.1"/>
    <property type="molecule type" value="Genomic_DNA"/>
</dbReference>
<comment type="caution">
    <text evidence="1">The sequence shown here is derived from an EMBL/GenBank/DDBJ whole genome shotgun (WGS) entry which is preliminary data.</text>
</comment>
<dbReference type="CDD" id="cd12952">
    <property type="entry name" value="MMP_ACEL2062"/>
    <property type="match status" value="1"/>
</dbReference>
<evidence type="ECO:0008006" key="3">
    <source>
        <dbReference type="Google" id="ProtNLM"/>
    </source>
</evidence>
<gene>
    <name evidence="1" type="ORF">SD72_01385</name>
</gene>
<dbReference type="OrthoDB" id="9806895at2"/>
<dbReference type="Proteomes" id="UP000032120">
    <property type="component" value="Unassembled WGS sequence"/>
</dbReference>
<dbReference type="SUPFAM" id="SSF55486">
    <property type="entry name" value="Metalloproteases ('zincins'), catalytic domain"/>
    <property type="match status" value="1"/>
</dbReference>
<protein>
    <recommendedName>
        <fullName evidence="3">Zn-dependent protease with MMP-like domain</fullName>
    </recommendedName>
</protein>
<dbReference type="InterPro" id="IPR010428">
    <property type="entry name" value="Zincin_1"/>
</dbReference>
<accession>A0A0D0I290</accession>
<reference evidence="1 2" key="1">
    <citation type="submission" date="2015-01" db="EMBL/GenBank/DDBJ databases">
        <title>Draft genome sequence of Leucobacter komagatae strain VKM ST2845.</title>
        <authorList>
            <person name="Karlyshev A.V."/>
            <person name="Kudryashova E.B."/>
        </authorList>
    </citation>
    <scope>NUCLEOTIDE SEQUENCE [LARGE SCALE GENOMIC DNA]</scope>
    <source>
        <strain evidence="1 2">VKM ST2845</strain>
    </source>
</reference>